<dbReference type="Pfam" id="PF09351">
    <property type="entry name" value="DUF1993"/>
    <property type="match status" value="1"/>
</dbReference>
<dbReference type="Proteomes" id="UP000799764">
    <property type="component" value="Unassembled WGS sequence"/>
</dbReference>
<protein>
    <recommendedName>
        <fullName evidence="3">DUF1993 domain-containing protein</fullName>
    </recommendedName>
</protein>
<dbReference type="SUPFAM" id="SSF109854">
    <property type="entry name" value="DinB/YfiT-like putative metalloenzymes"/>
    <property type="match status" value="1"/>
</dbReference>
<comment type="caution">
    <text evidence="1">The sequence shown here is derived from an EMBL/GenBank/DDBJ whole genome shotgun (WGS) entry which is preliminary data.</text>
</comment>
<dbReference type="PANTHER" id="PTHR36922:SF1">
    <property type="entry name" value="DUF1993 DOMAIN-CONTAINING PROTEIN"/>
    <property type="match status" value="1"/>
</dbReference>
<dbReference type="PANTHER" id="PTHR36922">
    <property type="entry name" value="BLL2446 PROTEIN"/>
    <property type="match status" value="1"/>
</dbReference>
<dbReference type="InterPro" id="IPR034660">
    <property type="entry name" value="DinB/YfiT-like"/>
</dbReference>
<reference evidence="1" key="1">
    <citation type="journal article" date="2020" name="Stud. Mycol.">
        <title>101 Dothideomycetes genomes: a test case for predicting lifestyles and emergence of pathogens.</title>
        <authorList>
            <person name="Haridas S."/>
            <person name="Albert R."/>
            <person name="Binder M."/>
            <person name="Bloem J."/>
            <person name="Labutti K."/>
            <person name="Salamov A."/>
            <person name="Andreopoulos B."/>
            <person name="Baker S."/>
            <person name="Barry K."/>
            <person name="Bills G."/>
            <person name="Bluhm B."/>
            <person name="Cannon C."/>
            <person name="Castanera R."/>
            <person name="Culley D."/>
            <person name="Daum C."/>
            <person name="Ezra D."/>
            <person name="Gonzalez J."/>
            <person name="Henrissat B."/>
            <person name="Kuo A."/>
            <person name="Liang C."/>
            <person name="Lipzen A."/>
            <person name="Lutzoni F."/>
            <person name="Magnuson J."/>
            <person name="Mondo S."/>
            <person name="Nolan M."/>
            <person name="Ohm R."/>
            <person name="Pangilinan J."/>
            <person name="Park H.-J."/>
            <person name="Ramirez L."/>
            <person name="Alfaro M."/>
            <person name="Sun H."/>
            <person name="Tritt A."/>
            <person name="Yoshinaga Y."/>
            <person name="Zwiers L.-H."/>
            <person name="Turgeon B."/>
            <person name="Goodwin S."/>
            <person name="Spatafora J."/>
            <person name="Crous P."/>
            <person name="Grigoriev I."/>
        </authorList>
    </citation>
    <scope>NUCLEOTIDE SEQUENCE</scope>
    <source>
        <strain evidence="1">CBS 690.94</strain>
    </source>
</reference>
<organism evidence="1 2">
    <name type="scientific">Karstenula rhodostoma CBS 690.94</name>
    <dbReference type="NCBI Taxonomy" id="1392251"/>
    <lineage>
        <taxon>Eukaryota</taxon>
        <taxon>Fungi</taxon>
        <taxon>Dikarya</taxon>
        <taxon>Ascomycota</taxon>
        <taxon>Pezizomycotina</taxon>
        <taxon>Dothideomycetes</taxon>
        <taxon>Pleosporomycetidae</taxon>
        <taxon>Pleosporales</taxon>
        <taxon>Massarineae</taxon>
        <taxon>Didymosphaeriaceae</taxon>
        <taxon>Karstenula</taxon>
    </lineage>
</organism>
<name>A0A9P4PZ02_9PLEO</name>
<dbReference type="EMBL" id="MU001492">
    <property type="protein sequence ID" value="KAF2451903.1"/>
    <property type="molecule type" value="Genomic_DNA"/>
</dbReference>
<dbReference type="OrthoDB" id="3724345at2759"/>
<keyword evidence="2" id="KW-1185">Reference proteome</keyword>
<dbReference type="InterPro" id="IPR018531">
    <property type="entry name" value="DUF1993"/>
</dbReference>
<dbReference type="AlphaFoldDB" id="A0A9P4PZ02"/>
<accession>A0A9P4PZ02</accession>
<proteinExistence type="predicted"/>
<evidence type="ECO:0000313" key="1">
    <source>
        <dbReference type="EMBL" id="KAF2451903.1"/>
    </source>
</evidence>
<dbReference type="Gene3D" id="1.20.120.450">
    <property type="entry name" value="dinb family like domain"/>
    <property type="match status" value="1"/>
</dbReference>
<sequence length="184" mass="20769">MTSLHALAVPPLIRGMQNISAILKKAQASDLDAATILSSRIHPTMYPFTYQIKCLTDVAVRMPQEINPSLPPFLLQPFEGDPTFDTLLSRITTAINYLDSITPEDLNGREDVVVKLRIDRRGWAGNVVYVEYDGAVEFVQTHIHPYFWFHVTTTYDLLRAAGLELGKVDFLNAAGFKTWETRDE</sequence>
<evidence type="ECO:0000313" key="2">
    <source>
        <dbReference type="Proteomes" id="UP000799764"/>
    </source>
</evidence>
<evidence type="ECO:0008006" key="3">
    <source>
        <dbReference type="Google" id="ProtNLM"/>
    </source>
</evidence>
<gene>
    <name evidence="1" type="ORF">P171DRAFT_478923</name>
</gene>